<dbReference type="EMBL" id="MU155259">
    <property type="protein sequence ID" value="KAF9477482.1"/>
    <property type="molecule type" value="Genomic_DNA"/>
</dbReference>
<dbReference type="AlphaFoldDB" id="A0A9P5YXI2"/>
<accession>A0A9P5YXI2</accession>
<sequence>MTPHRNRPDRTFPDVNIFGASIPLAGYPPHAPPITYTSAENLYQDNAEPFEIPAEISPEYNPEAWSLVSESTVQWPGTHWNSQPGYAGEGHVQSQDQDRGADINLALTGAQTDYVPDPQVQRAFLQFLVGSRHFLQSLPDSTPCSIVKVKQAFELISLTFDQSADLDIIIQQFEPQVGTPAIRRECDLKKKDTTSTGKFII</sequence>
<gene>
    <name evidence="1" type="ORF">BDN70DRAFT_934172</name>
</gene>
<reference evidence="1" key="1">
    <citation type="submission" date="2020-11" db="EMBL/GenBank/DDBJ databases">
        <authorList>
            <consortium name="DOE Joint Genome Institute"/>
            <person name="Ahrendt S."/>
            <person name="Riley R."/>
            <person name="Andreopoulos W."/>
            <person name="Labutti K."/>
            <person name="Pangilinan J."/>
            <person name="Ruiz-Duenas F.J."/>
            <person name="Barrasa J.M."/>
            <person name="Sanchez-Garcia M."/>
            <person name="Camarero S."/>
            <person name="Miyauchi S."/>
            <person name="Serrano A."/>
            <person name="Linde D."/>
            <person name="Babiker R."/>
            <person name="Drula E."/>
            <person name="Ayuso-Fernandez I."/>
            <person name="Pacheco R."/>
            <person name="Padilla G."/>
            <person name="Ferreira P."/>
            <person name="Barriuso J."/>
            <person name="Kellner H."/>
            <person name="Castanera R."/>
            <person name="Alfaro M."/>
            <person name="Ramirez L."/>
            <person name="Pisabarro A.G."/>
            <person name="Kuo A."/>
            <person name="Tritt A."/>
            <person name="Lipzen A."/>
            <person name="He G."/>
            <person name="Yan M."/>
            <person name="Ng V."/>
            <person name="Cullen D."/>
            <person name="Martin F."/>
            <person name="Rosso M.-N."/>
            <person name="Henrissat B."/>
            <person name="Hibbett D."/>
            <person name="Martinez A.T."/>
            <person name="Grigoriev I.V."/>
        </authorList>
    </citation>
    <scope>NUCLEOTIDE SEQUENCE</scope>
    <source>
        <strain evidence="1">CIRM-BRFM 674</strain>
    </source>
</reference>
<protein>
    <submittedName>
        <fullName evidence="1">Uncharacterized protein</fullName>
    </submittedName>
</protein>
<name>A0A9P5YXI2_9AGAR</name>
<evidence type="ECO:0000313" key="2">
    <source>
        <dbReference type="Proteomes" id="UP000807469"/>
    </source>
</evidence>
<comment type="caution">
    <text evidence="1">The sequence shown here is derived from an EMBL/GenBank/DDBJ whole genome shotgun (WGS) entry which is preliminary data.</text>
</comment>
<dbReference type="Proteomes" id="UP000807469">
    <property type="component" value="Unassembled WGS sequence"/>
</dbReference>
<organism evidence="1 2">
    <name type="scientific">Pholiota conissans</name>
    <dbReference type="NCBI Taxonomy" id="109636"/>
    <lineage>
        <taxon>Eukaryota</taxon>
        <taxon>Fungi</taxon>
        <taxon>Dikarya</taxon>
        <taxon>Basidiomycota</taxon>
        <taxon>Agaricomycotina</taxon>
        <taxon>Agaricomycetes</taxon>
        <taxon>Agaricomycetidae</taxon>
        <taxon>Agaricales</taxon>
        <taxon>Agaricineae</taxon>
        <taxon>Strophariaceae</taxon>
        <taxon>Pholiota</taxon>
    </lineage>
</organism>
<keyword evidence="2" id="KW-1185">Reference proteome</keyword>
<proteinExistence type="predicted"/>
<evidence type="ECO:0000313" key="1">
    <source>
        <dbReference type="EMBL" id="KAF9477482.1"/>
    </source>
</evidence>